<dbReference type="Proteomes" id="UP001140979">
    <property type="component" value="Unassembled WGS sequence"/>
</dbReference>
<dbReference type="SUPFAM" id="SSF53795">
    <property type="entry name" value="PEP carboxykinase-like"/>
    <property type="match status" value="1"/>
</dbReference>
<dbReference type="RefSeq" id="WP_274683866.1">
    <property type="nucleotide sequence ID" value="NZ_JAKNBA010000051.1"/>
</dbReference>
<accession>A0A9X4IRE1</accession>
<comment type="caution">
    <text evidence="1">The sequence shown here is derived from an EMBL/GenBank/DDBJ whole genome shotgun (WGS) entry which is preliminary data.</text>
</comment>
<reference evidence="1" key="1">
    <citation type="submission" date="2022-02" db="EMBL/GenBank/DDBJ databases">
        <title>Emergence and expansion in Europe of a Vibrio aestuarianus clonal complex pathogenic for oysters.</title>
        <authorList>
            <person name="Mesnil A."/>
            <person name="Travers M.-A."/>
        </authorList>
    </citation>
    <scope>NUCLEOTIDE SEQUENCE</scope>
    <source>
        <strain evidence="1">19_064_11T1</strain>
    </source>
</reference>
<evidence type="ECO:0000313" key="2">
    <source>
        <dbReference type="Proteomes" id="UP001140979"/>
    </source>
</evidence>
<evidence type="ECO:0000313" key="1">
    <source>
        <dbReference type="EMBL" id="MDE1244032.1"/>
    </source>
</evidence>
<dbReference type="EMBL" id="JAKNBA010000051">
    <property type="protein sequence ID" value="MDE1244032.1"/>
    <property type="molecule type" value="Genomic_DNA"/>
</dbReference>
<dbReference type="Gene3D" id="3.40.50.300">
    <property type="entry name" value="P-loop containing nucleotide triphosphate hydrolases"/>
    <property type="match status" value="1"/>
</dbReference>
<sequence>MVRHVLGNGKIRIEVDCVESRSQLYQRFLAFISPYFLSEHVDGEIDLHLGLHEETSFLPEWKTRCTGQETIRRSTAEAFNLELSRGELSDGTQIAWNERDQTGYAFVPGSQRMDLYISNSSFIHLIEFFRYYCLLLEAGKGSVLLHASAVENLETGEVLAISGVKGAGKTTTMLNLVGSGKYGFFSGDKLLVDLHEGALRVRGWPDYPHVGVGSLRRHPELCRKLGLLVSEPPMSKAEARDKYLFTPELFYGALGKPQTPNGRLEGLLLPDILGETQAPSLLSSLDKEYVDQRQLFEDPYEFTTAKWHRLAYKDMADSVRELHREVYEGLYRVKWLKTSGHVSAEVIESQLRMPDAIKIALVAPSGSGKSTAARLVKQAFEQRGLSVLSEKLAQPLYDLQAAYFETASIALPNGAQHQKLLENIATNLRMLSKDSLVQHLFSRLVGSNAEVIITDDLRDKETDWPALVNSGYRVIRVACDEPTRIKRLQGRQDIQSQVESPLDNAINAIETHYVLENNSTLDALEREVQSLVGTLLGHAHGN</sequence>
<protein>
    <submittedName>
        <fullName evidence="1">Uncharacterized protein</fullName>
    </submittedName>
</protein>
<name>A0A9X4IRE1_9VIBR</name>
<dbReference type="InterPro" id="IPR027417">
    <property type="entry name" value="P-loop_NTPase"/>
</dbReference>
<proteinExistence type="predicted"/>
<dbReference type="AlphaFoldDB" id="A0A9X4IRE1"/>
<gene>
    <name evidence="1" type="ORF">L9W94_18200</name>
</gene>
<organism evidence="1 2">
    <name type="scientific">Vibrio aestuarianus</name>
    <dbReference type="NCBI Taxonomy" id="28171"/>
    <lineage>
        <taxon>Bacteria</taxon>
        <taxon>Pseudomonadati</taxon>
        <taxon>Pseudomonadota</taxon>
        <taxon>Gammaproteobacteria</taxon>
        <taxon>Vibrionales</taxon>
        <taxon>Vibrionaceae</taxon>
        <taxon>Vibrio</taxon>
    </lineage>
</organism>
<dbReference type="SUPFAM" id="SSF52540">
    <property type="entry name" value="P-loop containing nucleoside triphosphate hydrolases"/>
    <property type="match status" value="1"/>
</dbReference>